<evidence type="ECO:0000313" key="3">
    <source>
        <dbReference type="EMBL" id="CAB4818197.1"/>
    </source>
</evidence>
<evidence type="ECO:0000259" key="2">
    <source>
        <dbReference type="Pfam" id="PF22725"/>
    </source>
</evidence>
<dbReference type="InterPro" id="IPR051450">
    <property type="entry name" value="Gfo/Idh/MocA_Oxidoreductases"/>
</dbReference>
<gene>
    <name evidence="3" type="ORF">UFOPK3124_00889</name>
</gene>
<dbReference type="Gene3D" id="3.30.360.10">
    <property type="entry name" value="Dihydrodipicolinate Reductase, domain 2"/>
    <property type="match status" value="1"/>
</dbReference>
<feature type="domain" description="Gfo/Idh/MocA-like oxidoreductase N-terminal" evidence="1">
    <location>
        <begin position="4"/>
        <end position="122"/>
    </location>
</feature>
<protein>
    <submittedName>
        <fullName evidence="3">Unannotated protein</fullName>
    </submittedName>
</protein>
<dbReference type="InterPro" id="IPR036291">
    <property type="entry name" value="NAD(P)-bd_dom_sf"/>
</dbReference>
<dbReference type="InterPro" id="IPR000683">
    <property type="entry name" value="Gfo/Idh/MocA-like_OxRdtase_N"/>
</dbReference>
<organism evidence="3">
    <name type="scientific">freshwater metagenome</name>
    <dbReference type="NCBI Taxonomy" id="449393"/>
    <lineage>
        <taxon>unclassified sequences</taxon>
        <taxon>metagenomes</taxon>
        <taxon>ecological metagenomes</taxon>
    </lineage>
</organism>
<dbReference type="Gene3D" id="3.40.50.720">
    <property type="entry name" value="NAD(P)-binding Rossmann-like Domain"/>
    <property type="match status" value="1"/>
</dbReference>
<dbReference type="GO" id="GO:0000166">
    <property type="term" value="F:nucleotide binding"/>
    <property type="evidence" value="ECO:0007669"/>
    <property type="project" value="InterPro"/>
</dbReference>
<reference evidence="3" key="1">
    <citation type="submission" date="2020-05" db="EMBL/GenBank/DDBJ databases">
        <authorList>
            <person name="Chiriac C."/>
            <person name="Salcher M."/>
            <person name="Ghai R."/>
            <person name="Kavagutti S V."/>
        </authorList>
    </citation>
    <scope>NUCLEOTIDE SEQUENCE</scope>
</reference>
<dbReference type="PANTHER" id="PTHR43377:SF1">
    <property type="entry name" value="BILIVERDIN REDUCTASE A"/>
    <property type="match status" value="1"/>
</dbReference>
<feature type="domain" description="GFO/IDH/MocA-like oxidoreductase" evidence="2">
    <location>
        <begin position="133"/>
        <end position="272"/>
    </location>
</feature>
<dbReference type="SUPFAM" id="SSF51735">
    <property type="entry name" value="NAD(P)-binding Rossmann-fold domains"/>
    <property type="match status" value="1"/>
</dbReference>
<dbReference type="InterPro" id="IPR055170">
    <property type="entry name" value="GFO_IDH_MocA-like_dom"/>
</dbReference>
<accession>A0A6J6ZLI6</accession>
<dbReference type="SUPFAM" id="SSF55347">
    <property type="entry name" value="Glyceraldehyde-3-phosphate dehydrogenase-like, C-terminal domain"/>
    <property type="match status" value="1"/>
</dbReference>
<proteinExistence type="predicted"/>
<name>A0A6J6ZLI6_9ZZZZ</name>
<sequence>MGKVRVGVIGAGSWAIASHLPNLAKHRDDIEFVGVSRLGAETLKKIQDEYGFKVASEDYRDVINAGIDICVIGSPTGFHHEHAKAALEAGAHVLCEKPVTIDPKEAWDLDAIAKRVDRHLIIAFGWNYFPMMVQAKELMEKHGIGNLEQMTVHMSSMTRELLSNTGAYPDAAPETLPEQRTWTDPKFSGGGYGQAQLTHALGMSLWLTEARVESGFAMMSAPMNAPVELHDAISYRFDNGAIGSMAGGSSHVEAHKKQHVIEVRAIGDEGQLLVDVERAAVWLYSKGENYRVTVGDDDGKYNCVGPIEALVNAGKGEKFRNYSPGELGARSVEALDVAYRSAASGKLEHRL</sequence>
<dbReference type="Pfam" id="PF22725">
    <property type="entry name" value="GFO_IDH_MocA_C3"/>
    <property type="match status" value="1"/>
</dbReference>
<dbReference type="AlphaFoldDB" id="A0A6J6ZLI6"/>
<dbReference type="EMBL" id="CAFAAY010000069">
    <property type="protein sequence ID" value="CAB4818197.1"/>
    <property type="molecule type" value="Genomic_DNA"/>
</dbReference>
<dbReference type="PANTHER" id="PTHR43377">
    <property type="entry name" value="BILIVERDIN REDUCTASE A"/>
    <property type="match status" value="1"/>
</dbReference>
<evidence type="ECO:0000259" key="1">
    <source>
        <dbReference type="Pfam" id="PF01408"/>
    </source>
</evidence>
<dbReference type="Pfam" id="PF01408">
    <property type="entry name" value="GFO_IDH_MocA"/>
    <property type="match status" value="1"/>
</dbReference>